<dbReference type="InterPro" id="IPR052560">
    <property type="entry name" value="RdDP_mobile_element"/>
</dbReference>
<dbReference type="Proteomes" id="UP001219934">
    <property type="component" value="Unassembled WGS sequence"/>
</dbReference>
<dbReference type="PANTHER" id="PTHR36688:SF1">
    <property type="entry name" value="ENDONUCLEASE_EXONUCLEASE_PHOSPHATASE DOMAIN-CONTAINING PROTEIN"/>
    <property type="match status" value="1"/>
</dbReference>
<feature type="compositionally biased region" description="Basic and acidic residues" evidence="1">
    <location>
        <begin position="293"/>
        <end position="316"/>
    </location>
</feature>
<dbReference type="EMBL" id="JAPTMU010000126">
    <property type="protein sequence ID" value="KAJ4921364.1"/>
    <property type="molecule type" value="Genomic_DNA"/>
</dbReference>
<feature type="region of interest" description="Disordered" evidence="1">
    <location>
        <begin position="293"/>
        <end position="322"/>
    </location>
</feature>
<protein>
    <submittedName>
        <fullName evidence="3">Uncharacterized protein</fullName>
    </submittedName>
</protein>
<proteinExistence type="predicted"/>
<dbReference type="PANTHER" id="PTHR36688">
    <property type="entry name" value="ENDO/EXONUCLEASE/PHOSPHATASE DOMAIN-CONTAINING PROTEIN"/>
    <property type="match status" value="1"/>
</dbReference>
<keyword evidence="4" id="KW-1185">Reference proteome</keyword>
<organism evidence="3 4">
    <name type="scientific">Pogonophryne albipinna</name>
    <dbReference type="NCBI Taxonomy" id="1090488"/>
    <lineage>
        <taxon>Eukaryota</taxon>
        <taxon>Metazoa</taxon>
        <taxon>Chordata</taxon>
        <taxon>Craniata</taxon>
        <taxon>Vertebrata</taxon>
        <taxon>Euteleostomi</taxon>
        <taxon>Actinopterygii</taxon>
        <taxon>Neopterygii</taxon>
        <taxon>Teleostei</taxon>
        <taxon>Neoteleostei</taxon>
        <taxon>Acanthomorphata</taxon>
        <taxon>Eupercaria</taxon>
        <taxon>Perciformes</taxon>
        <taxon>Notothenioidei</taxon>
        <taxon>Pogonophryne</taxon>
    </lineage>
</organism>
<gene>
    <name evidence="3" type="ORF">JOQ06_022808</name>
</gene>
<evidence type="ECO:0000313" key="3">
    <source>
        <dbReference type="EMBL" id="KAJ4921364.1"/>
    </source>
</evidence>
<feature type="region of interest" description="Disordered" evidence="1">
    <location>
        <begin position="148"/>
        <end position="182"/>
    </location>
</feature>
<reference evidence="3" key="1">
    <citation type="submission" date="2022-11" db="EMBL/GenBank/DDBJ databases">
        <title>Chromosome-level genome of Pogonophryne albipinna.</title>
        <authorList>
            <person name="Jo E."/>
        </authorList>
    </citation>
    <scope>NUCLEOTIDE SEQUENCE</scope>
    <source>
        <strain evidence="3">SGF0006</strain>
        <tissue evidence="3">Muscle</tissue>
    </source>
</reference>
<name>A0AAD6AA59_9TELE</name>
<comment type="caution">
    <text evidence="3">The sequence shown here is derived from an EMBL/GenBank/DDBJ whole genome shotgun (WGS) entry which is preliminary data.</text>
</comment>
<keyword evidence="2" id="KW-0472">Membrane</keyword>
<sequence length="505" mass="57135">MLSRPMWKAMEEGLNEDMGTLVAYLRRWRLQLSVGKTVAAAYYLSTREARRELEVRVDNKCLEVQQAPKYLGMRLDRTLSFKKHLEEAKVTSRVALIRRLAGTTWGASAKTLRISTQALVFSVAEYCAPVWSRSPHARKLVVSVVPDGHRSPGTRTGLWSKPDPPSTVNNAEGRSSRLGHSSSSGCSWFCVMSFLSRRSYKRRSGWAKSAMSRFCPFCISFGVDALILSAVADIAPEDKELLKKLVSRDCTPETEDLQPDSPLEDTVSLTLKREHSIRRSRCIGSVRLRRQSSVREPEVADKSNKGQRLMEKETMETGRSSSQYSSSTCVPWAGDIPSSSSWLTFIGQNLWLSDWTNDAVDYYDMLLCVLPYAAPGRSFDLCITIFPQSFRSWLMCVLGVLGTLFVICLATPFFTIIIIPLALVYFVERLQGSYVDWTQCLALLYTHTLVRRCQVTQTLNWLVRMTSEQETNIVAVERVSEYTEQENEAKWVTDPRPPEKGPIMD</sequence>
<feature type="transmembrane region" description="Helical" evidence="2">
    <location>
        <begin position="393"/>
        <end position="426"/>
    </location>
</feature>
<evidence type="ECO:0000256" key="1">
    <source>
        <dbReference type="SAM" id="MobiDB-lite"/>
    </source>
</evidence>
<accession>A0AAD6AA59</accession>
<keyword evidence="2" id="KW-0812">Transmembrane</keyword>
<feature type="region of interest" description="Disordered" evidence="1">
    <location>
        <begin position="486"/>
        <end position="505"/>
    </location>
</feature>
<evidence type="ECO:0000313" key="4">
    <source>
        <dbReference type="Proteomes" id="UP001219934"/>
    </source>
</evidence>
<keyword evidence="2" id="KW-1133">Transmembrane helix</keyword>
<feature type="compositionally biased region" description="Basic and acidic residues" evidence="1">
    <location>
        <begin position="487"/>
        <end position="499"/>
    </location>
</feature>
<evidence type="ECO:0000256" key="2">
    <source>
        <dbReference type="SAM" id="Phobius"/>
    </source>
</evidence>
<dbReference type="AlphaFoldDB" id="A0AAD6AA59"/>